<dbReference type="Proteomes" id="UP000520814">
    <property type="component" value="Unassembled WGS sequence"/>
</dbReference>
<organism evidence="3 4">
    <name type="scientific">Armatimonas rosea</name>
    <dbReference type="NCBI Taxonomy" id="685828"/>
    <lineage>
        <taxon>Bacteria</taxon>
        <taxon>Bacillati</taxon>
        <taxon>Armatimonadota</taxon>
        <taxon>Armatimonadia</taxon>
        <taxon>Armatimonadales</taxon>
        <taxon>Armatimonadaceae</taxon>
        <taxon>Armatimonas</taxon>
    </lineage>
</organism>
<dbReference type="PANTHER" id="PTHR30093:SF2">
    <property type="entry name" value="TYPE II SECRETION SYSTEM PROTEIN H"/>
    <property type="match status" value="1"/>
</dbReference>
<keyword evidence="4" id="KW-1185">Reference proteome</keyword>
<keyword evidence="1" id="KW-0812">Transmembrane</keyword>
<keyword evidence="1" id="KW-0472">Membrane</keyword>
<dbReference type="EMBL" id="JACHGW010000004">
    <property type="protein sequence ID" value="MBB6052358.1"/>
    <property type="molecule type" value="Genomic_DNA"/>
</dbReference>
<dbReference type="InterPro" id="IPR045584">
    <property type="entry name" value="Pilin-like"/>
</dbReference>
<comment type="caution">
    <text evidence="3">The sequence shown here is derived from an EMBL/GenBank/DDBJ whole genome shotgun (WGS) entry which is preliminary data.</text>
</comment>
<dbReference type="AlphaFoldDB" id="A0A7W9SU29"/>
<evidence type="ECO:0000259" key="2">
    <source>
        <dbReference type="Pfam" id="PF07596"/>
    </source>
</evidence>
<keyword evidence="1" id="KW-1133">Transmembrane helix</keyword>
<sequence>MSQKRTRGAFTLIELLVVIAIIAILAAILFPVFAQAREKARATACLSNMKQIGLGMMMYAQDYDETYPLHFTNQSPRPVNPINAAAAAPRMMWTVAIYPYLKNWGIYSCPSDKPQSTDAFTACYLVSYGYNYGYLSTLNPSGDPGNAALQYFSGVSVASIGRPADIVAVTDSGARDAFGAATVLGGTVNPPDAYPSQKYFYGPSGVGWGIGCVSYYSTAGGAVNGKWGNTDGFAFRHNEGGNVTFADGHAKFQKVGYMASGTNNVNLALNCTATRVTDYSKYLWDPRFESGPQQ</sequence>
<dbReference type="PANTHER" id="PTHR30093">
    <property type="entry name" value="GENERAL SECRETION PATHWAY PROTEIN G"/>
    <property type="match status" value="1"/>
</dbReference>
<dbReference type="NCBIfam" id="TIGR02532">
    <property type="entry name" value="IV_pilin_GFxxxE"/>
    <property type="match status" value="1"/>
</dbReference>
<reference evidence="3 4" key="1">
    <citation type="submission" date="2020-08" db="EMBL/GenBank/DDBJ databases">
        <title>Genomic Encyclopedia of Type Strains, Phase IV (KMG-IV): sequencing the most valuable type-strain genomes for metagenomic binning, comparative biology and taxonomic classification.</title>
        <authorList>
            <person name="Goeker M."/>
        </authorList>
    </citation>
    <scope>NUCLEOTIDE SEQUENCE [LARGE SCALE GENOMIC DNA]</scope>
    <source>
        <strain evidence="3 4">DSM 23562</strain>
    </source>
</reference>
<accession>A0A7W9SU29</accession>
<dbReference type="RefSeq" id="WP_184201259.1">
    <property type="nucleotide sequence ID" value="NZ_JACHGW010000004.1"/>
</dbReference>
<evidence type="ECO:0000313" key="3">
    <source>
        <dbReference type="EMBL" id="MBB6052358.1"/>
    </source>
</evidence>
<dbReference type="Gene3D" id="3.30.700.10">
    <property type="entry name" value="Glycoprotein, Type 4 Pilin"/>
    <property type="match status" value="1"/>
</dbReference>
<dbReference type="Pfam" id="PF07596">
    <property type="entry name" value="SBP_bac_10"/>
    <property type="match status" value="1"/>
</dbReference>
<proteinExistence type="predicted"/>
<dbReference type="InterPro" id="IPR011453">
    <property type="entry name" value="DUF1559"/>
</dbReference>
<dbReference type="SUPFAM" id="SSF54523">
    <property type="entry name" value="Pili subunits"/>
    <property type="match status" value="1"/>
</dbReference>
<feature type="domain" description="DUF1559" evidence="2">
    <location>
        <begin position="35"/>
        <end position="107"/>
    </location>
</feature>
<dbReference type="NCBIfam" id="TIGR04294">
    <property type="entry name" value="pre_pil_HX9DG"/>
    <property type="match status" value="1"/>
</dbReference>
<dbReference type="InterPro" id="IPR012902">
    <property type="entry name" value="N_methyl_site"/>
</dbReference>
<name>A0A7W9SU29_ARMRO</name>
<dbReference type="Pfam" id="PF07963">
    <property type="entry name" value="N_methyl"/>
    <property type="match status" value="1"/>
</dbReference>
<evidence type="ECO:0000256" key="1">
    <source>
        <dbReference type="SAM" id="Phobius"/>
    </source>
</evidence>
<gene>
    <name evidence="3" type="ORF">HNQ39_004179</name>
</gene>
<dbReference type="InterPro" id="IPR027558">
    <property type="entry name" value="Pre_pil_HX9DG_C"/>
</dbReference>
<feature type="transmembrane region" description="Helical" evidence="1">
    <location>
        <begin position="12"/>
        <end position="34"/>
    </location>
</feature>
<protein>
    <submittedName>
        <fullName evidence="3">Prepilin-type N-terminal cleavage/methylation domain-containing protein/prepilin-type processing-associated H-X9-DG protein</fullName>
    </submittedName>
</protein>
<evidence type="ECO:0000313" key="4">
    <source>
        <dbReference type="Proteomes" id="UP000520814"/>
    </source>
</evidence>